<accession>N9KWR0</accession>
<dbReference type="EMBL" id="APRJ01000009">
    <property type="protein sequence ID" value="ENW88482.1"/>
    <property type="molecule type" value="Genomic_DNA"/>
</dbReference>
<evidence type="ECO:0000256" key="1">
    <source>
        <dbReference type="SAM" id="Phobius"/>
    </source>
</evidence>
<keyword evidence="3" id="KW-1185">Reference proteome</keyword>
<dbReference type="AlphaFoldDB" id="N9KWR0"/>
<keyword evidence="1" id="KW-0472">Membrane</keyword>
<dbReference type="PATRIC" id="fig|1217709.3.peg.377"/>
<dbReference type="HOGENOM" id="CLU_2505275_0_0_6"/>
<proteinExistence type="predicted"/>
<gene>
    <name evidence="2" type="ORF">F906_00398</name>
</gene>
<name>N9KWR0_9GAMM</name>
<protein>
    <submittedName>
        <fullName evidence="2">Uncharacterized protein</fullName>
    </submittedName>
</protein>
<evidence type="ECO:0000313" key="2">
    <source>
        <dbReference type="EMBL" id="ENW88482.1"/>
    </source>
</evidence>
<reference evidence="2 3" key="1">
    <citation type="submission" date="2013-02" db="EMBL/GenBank/DDBJ databases">
        <title>The Genome Sequence of Acinetobacter sp. NIPH 713.</title>
        <authorList>
            <consortium name="The Broad Institute Genome Sequencing Platform"/>
            <consortium name="The Broad Institute Genome Sequencing Center for Infectious Disease"/>
            <person name="Cerqueira G."/>
            <person name="Feldgarden M."/>
            <person name="Courvalin P."/>
            <person name="Perichon B."/>
            <person name="Grillot-Courvalin C."/>
            <person name="Clermont D."/>
            <person name="Rocha E."/>
            <person name="Yoon E.-J."/>
            <person name="Nemec A."/>
            <person name="Walker B."/>
            <person name="Young S.K."/>
            <person name="Zeng Q."/>
            <person name="Gargeya S."/>
            <person name="Fitzgerald M."/>
            <person name="Haas B."/>
            <person name="Abouelleil A."/>
            <person name="Alvarado L."/>
            <person name="Arachchi H.M."/>
            <person name="Berlin A.M."/>
            <person name="Chapman S.B."/>
            <person name="Dewar J."/>
            <person name="Goldberg J."/>
            <person name="Griggs A."/>
            <person name="Gujja S."/>
            <person name="Hansen M."/>
            <person name="Howarth C."/>
            <person name="Imamovic A."/>
            <person name="Larimer J."/>
            <person name="McCowan C."/>
            <person name="Murphy C."/>
            <person name="Neiman D."/>
            <person name="Pearson M."/>
            <person name="Priest M."/>
            <person name="Roberts A."/>
            <person name="Saif S."/>
            <person name="Shea T."/>
            <person name="Sisk P."/>
            <person name="Sykes S."/>
            <person name="Wortman J."/>
            <person name="Nusbaum C."/>
            <person name="Birren B."/>
        </authorList>
    </citation>
    <scope>NUCLEOTIDE SEQUENCE [LARGE SCALE GENOMIC DNA]</scope>
    <source>
        <strain evidence="2 3">NIPH 713</strain>
    </source>
</reference>
<keyword evidence="1" id="KW-0812">Transmembrane</keyword>
<evidence type="ECO:0000313" key="3">
    <source>
        <dbReference type="Proteomes" id="UP000023774"/>
    </source>
</evidence>
<sequence length="85" mass="9137">MLHTTGWSGLINRFSLPCSVPNIATAVPALAIRWAVLLVVVLPPFIAAVRVIWADGSWHYIALYLAVGCLLTALVAALVPKTQDE</sequence>
<feature type="transmembrane region" description="Helical" evidence="1">
    <location>
        <begin position="31"/>
        <end position="53"/>
    </location>
</feature>
<dbReference type="Proteomes" id="UP000023774">
    <property type="component" value="Unassembled WGS sequence"/>
</dbReference>
<comment type="caution">
    <text evidence="2">The sequence shown here is derived from an EMBL/GenBank/DDBJ whole genome shotgun (WGS) entry which is preliminary data.</text>
</comment>
<feature type="transmembrane region" description="Helical" evidence="1">
    <location>
        <begin position="60"/>
        <end position="79"/>
    </location>
</feature>
<organism evidence="2 3">
    <name type="scientific">Acinetobacter pseudolwoffii</name>
    <dbReference type="NCBI Taxonomy" id="2053287"/>
    <lineage>
        <taxon>Bacteria</taxon>
        <taxon>Pseudomonadati</taxon>
        <taxon>Pseudomonadota</taxon>
        <taxon>Gammaproteobacteria</taxon>
        <taxon>Moraxellales</taxon>
        <taxon>Moraxellaceae</taxon>
        <taxon>Acinetobacter</taxon>
    </lineage>
</organism>
<keyword evidence="1" id="KW-1133">Transmembrane helix</keyword>